<keyword evidence="5 6" id="KW-0539">Nucleus</keyword>
<dbReference type="InterPro" id="IPR018122">
    <property type="entry name" value="TF_fork_head_CS_1"/>
</dbReference>
<evidence type="ECO:0000256" key="7">
    <source>
        <dbReference type="SAM" id="MobiDB-lite"/>
    </source>
</evidence>
<organism evidence="10 11">
    <name type="scientific">Branchiostoma lanceolatum</name>
    <name type="common">Common lancelet</name>
    <name type="synonym">Amphioxus lanceolatum</name>
    <dbReference type="NCBI Taxonomy" id="7740"/>
    <lineage>
        <taxon>Eukaryota</taxon>
        <taxon>Metazoa</taxon>
        <taxon>Chordata</taxon>
        <taxon>Cephalochordata</taxon>
        <taxon>Leptocardii</taxon>
        <taxon>Amphioxiformes</taxon>
        <taxon>Branchiostomatidae</taxon>
        <taxon>Branchiostoma</taxon>
    </lineage>
</organism>
<sequence>MSGLKQPSDNDAWALLALKSAPASPARHGWNPDEPRGTAIARIEGREFEYLMRQGRITVGRNSSQGAVDVNMGHSSFISRKHIEVFYEPPNFYMSCLGKNGVFVDGVFQRRGASPLQLPKQCVFRFPSTNIKIVFQSMVDEGNPQPPPPPPLPSPPKKKPDLAPLKINIPDPNTDFGSPFPSPTGTISAMNSAPSSPQGGHCSWSVAPGSGPALGGPPRDCAANSAPSSPRSRTSSHKASVAQALQRAAEYAAAAMEEKEGQSTSEDSSAQQDNSKPPYSYAQLIVQAITSANDKQLTLSGIYAHITKNYPYYRTADKGWQNSRQGLAGKNITKNYPYYRTADKGWQNSIRHNLSLNRYFIKVPRSQEEPGKGSFWRIDPSCEAKLTEQAWRRRRQRGVPCFRTPFGGGLSSRKSTEGQERSAPSSPTHHAPPHYLTTSGTFTPDSLSREGSPIPEDAPPAATAMPNQVVMTQDGSVIAQAVSSGGSQAPGVIQPTSHPTTVITQASQHALPSAAQLVSAAQSVLAAQGTATALHPASTLTTVPVAMHHMPTVISQPKSYTATSISTSANGSAVQDRAGSTNGVPDNEEAGRYPNYRWTLAGPGKLPPAPGTYHLPGAQGEVQHSGPSGPPTGMQPWGTSPLSLLATSAANISAIPSKRAHDGGPADDADETKRQKLAASTGAE</sequence>
<evidence type="ECO:0000259" key="9">
    <source>
        <dbReference type="PROSITE" id="PS50039"/>
    </source>
</evidence>
<feature type="domain" description="Fork-head" evidence="9">
    <location>
        <begin position="276"/>
        <end position="397"/>
    </location>
</feature>
<dbReference type="InterPro" id="IPR001766">
    <property type="entry name" value="Fork_head_dom"/>
</dbReference>
<dbReference type="FunFam" id="2.60.200.20:FF:000031">
    <property type="entry name" value="Forkhead box protein K1"/>
    <property type="match status" value="1"/>
</dbReference>
<evidence type="ECO:0000256" key="5">
    <source>
        <dbReference type="ARBA" id="ARBA00023242"/>
    </source>
</evidence>
<evidence type="ECO:0000256" key="6">
    <source>
        <dbReference type="PROSITE-ProRule" id="PRU00089"/>
    </source>
</evidence>
<evidence type="ECO:0000313" key="11">
    <source>
        <dbReference type="Proteomes" id="UP000838412"/>
    </source>
</evidence>
<dbReference type="InterPro" id="IPR000253">
    <property type="entry name" value="FHA_dom"/>
</dbReference>
<dbReference type="GO" id="GO:0000981">
    <property type="term" value="F:DNA-binding transcription factor activity, RNA polymerase II-specific"/>
    <property type="evidence" value="ECO:0007669"/>
    <property type="project" value="TreeGrafter"/>
</dbReference>
<dbReference type="EMBL" id="OV696694">
    <property type="protein sequence ID" value="CAH1273103.1"/>
    <property type="molecule type" value="Genomic_DNA"/>
</dbReference>
<dbReference type="GO" id="GO:0000978">
    <property type="term" value="F:RNA polymerase II cis-regulatory region sequence-specific DNA binding"/>
    <property type="evidence" value="ECO:0007669"/>
    <property type="project" value="TreeGrafter"/>
</dbReference>
<dbReference type="CDD" id="cd22688">
    <property type="entry name" value="FHA_FOXK"/>
    <property type="match status" value="1"/>
</dbReference>
<dbReference type="Pfam" id="PF00250">
    <property type="entry name" value="Forkhead"/>
    <property type="match status" value="2"/>
</dbReference>
<feature type="domain" description="FHA" evidence="8">
    <location>
        <begin position="57"/>
        <end position="109"/>
    </location>
</feature>
<dbReference type="Gene3D" id="1.10.10.10">
    <property type="entry name" value="Winged helix-like DNA-binding domain superfamily/Winged helix DNA-binding domain"/>
    <property type="match status" value="2"/>
</dbReference>
<keyword evidence="11" id="KW-1185">Reference proteome</keyword>
<feature type="compositionally biased region" description="Polar residues" evidence="7">
    <location>
        <begin position="637"/>
        <end position="651"/>
    </location>
</feature>
<dbReference type="Pfam" id="PF00498">
    <property type="entry name" value="FHA"/>
    <property type="match status" value="1"/>
</dbReference>
<feature type="compositionally biased region" description="Low complexity" evidence="7">
    <location>
        <begin position="207"/>
        <end position="255"/>
    </location>
</feature>
<dbReference type="InterPro" id="IPR036390">
    <property type="entry name" value="WH_DNA-bd_sf"/>
</dbReference>
<dbReference type="SUPFAM" id="SSF49879">
    <property type="entry name" value="SMAD/FHA domain"/>
    <property type="match status" value="1"/>
</dbReference>
<dbReference type="PROSITE" id="PS50039">
    <property type="entry name" value="FORK_HEAD_3"/>
    <property type="match status" value="1"/>
</dbReference>
<feature type="compositionally biased region" description="Polar residues" evidence="7">
    <location>
        <begin position="564"/>
        <end position="584"/>
    </location>
</feature>
<feature type="compositionally biased region" description="Polar residues" evidence="7">
    <location>
        <begin position="262"/>
        <end position="277"/>
    </location>
</feature>
<dbReference type="PROSITE" id="PS00658">
    <property type="entry name" value="FORK_HEAD_2"/>
    <property type="match status" value="1"/>
</dbReference>
<evidence type="ECO:0000256" key="3">
    <source>
        <dbReference type="ARBA" id="ARBA00023125"/>
    </source>
</evidence>
<evidence type="ECO:0000259" key="8">
    <source>
        <dbReference type="PROSITE" id="PS50006"/>
    </source>
</evidence>
<proteinExistence type="predicted"/>
<feature type="compositionally biased region" description="Polar residues" evidence="7">
    <location>
        <begin position="183"/>
        <end position="198"/>
    </location>
</feature>
<dbReference type="SMART" id="SM00339">
    <property type="entry name" value="FH"/>
    <property type="match status" value="1"/>
</dbReference>
<dbReference type="PROSITE" id="PS00657">
    <property type="entry name" value="FORK_HEAD_1"/>
    <property type="match status" value="1"/>
</dbReference>
<evidence type="ECO:0000256" key="4">
    <source>
        <dbReference type="ARBA" id="ARBA00023163"/>
    </source>
</evidence>
<dbReference type="PANTHER" id="PTHR45881:SF7">
    <property type="entry name" value="CHECKPOINT SUPPRESSOR 1-LIKE, ISOFORM A-RELATED"/>
    <property type="match status" value="1"/>
</dbReference>
<dbReference type="Gene3D" id="2.60.200.20">
    <property type="match status" value="1"/>
</dbReference>
<dbReference type="AlphaFoldDB" id="A0A8K0ADV2"/>
<dbReference type="PRINTS" id="PR00053">
    <property type="entry name" value="FORKHEAD"/>
</dbReference>
<dbReference type="InterPro" id="IPR030456">
    <property type="entry name" value="TF_fork_head_CS_2"/>
</dbReference>
<dbReference type="PROSITE" id="PS50006">
    <property type="entry name" value="FHA_DOMAIN"/>
    <property type="match status" value="1"/>
</dbReference>
<feature type="region of interest" description="Disordered" evidence="7">
    <location>
        <begin position="564"/>
        <end position="684"/>
    </location>
</feature>
<dbReference type="PANTHER" id="PTHR45881">
    <property type="entry name" value="CHECKPOINT SUPPRESSOR 1-LIKE, ISOFORM A-RELATED"/>
    <property type="match status" value="1"/>
</dbReference>
<dbReference type="GO" id="GO:0005634">
    <property type="term" value="C:nucleus"/>
    <property type="evidence" value="ECO:0007669"/>
    <property type="project" value="UniProtKB-SubCell"/>
</dbReference>
<accession>A0A8K0ADV2</accession>
<reference evidence="10" key="1">
    <citation type="submission" date="2022-01" db="EMBL/GenBank/DDBJ databases">
        <authorList>
            <person name="Braso-Vives M."/>
        </authorList>
    </citation>
    <scope>NUCLEOTIDE SEQUENCE</scope>
</reference>
<feature type="region of interest" description="Disordered" evidence="7">
    <location>
        <begin position="402"/>
        <end position="462"/>
    </location>
</feature>
<dbReference type="OrthoDB" id="691130at2759"/>
<evidence type="ECO:0000313" key="10">
    <source>
        <dbReference type="EMBL" id="CAH1273103.1"/>
    </source>
</evidence>
<name>A0A8K0ADV2_BRALA</name>
<gene>
    <name evidence="10" type="primary">FOXK1</name>
    <name evidence="10" type="ORF">BLAG_LOCUS24537</name>
</gene>
<feature type="compositionally biased region" description="Pro residues" evidence="7">
    <location>
        <begin position="144"/>
        <end position="155"/>
    </location>
</feature>
<dbReference type="SMART" id="SM00240">
    <property type="entry name" value="FHA"/>
    <property type="match status" value="1"/>
</dbReference>
<evidence type="ECO:0000256" key="1">
    <source>
        <dbReference type="ARBA" id="ARBA00004123"/>
    </source>
</evidence>
<keyword evidence="4" id="KW-0804">Transcription</keyword>
<dbReference type="InterPro" id="IPR036388">
    <property type="entry name" value="WH-like_DNA-bd_sf"/>
</dbReference>
<feature type="region of interest" description="Disordered" evidence="7">
    <location>
        <begin position="139"/>
        <end position="277"/>
    </location>
</feature>
<keyword evidence="3 6" id="KW-0238">DNA-binding</keyword>
<comment type="subcellular location">
    <subcellularLocation>
        <location evidence="1 6">Nucleus</location>
    </subcellularLocation>
</comment>
<protein>
    <submittedName>
        <fullName evidence="10">FOXK1 protein</fullName>
    </submittedName>
</protein>
<dbReference type="SUPFAM" id="SSF46785">
    <property type="entry name" value="Winged helix' DNA-binding domain"/>
    <property type="match status" value="2"/>
</dbReference>
<keyword evidence="2" id="KW-0805">Transcription regulation</keyword>
<evidence type="ECO:0000256" key="2">
    <source>
        <dbReference type="ARBA" id="ARBA00023015"/>
    </source>
</evidence>
<feature type="compositionally biased region" description="Polar residues" evidence="7">
    <location>
        <begin position="436"/>
        <end position="446"/>
    </location>
</feature>
<dbReference type="GO" id="GO:0045893">
    <property type="term" value="P:positive regulation of DNA-templated transcription"/>
    <property type="evidence" value="ECO:0007669"/>
    <property type="project" value="UniProtKB-ARBA"/>
</dbReference>
<feature type="DNA-binding region" description="Fork-head" evidence="6">
    <location>
        <begin position="276"/>
        <end position="397"/>
    </location>
</feature>
<dbReference type="InterPro" id="IPR008984">
    <property type="entry name" value="SMAD_FHA_dom_sf"/>
</dbReference>
<dbReference type="Proteomes" id="UP000838412">
    <property type="component" value="Chromosome 9"/>
</dbReference>